<dbReference type="GO" id="GO:0004516">
    <property type="term" value="F:nicotinate phosphoribosyltransferase activity"/>
    <property type="evidence" value="ECO:0007669"/>
    <property type="project" value="UniProtKB-EC"/>
</dbReference>
<evidence type="ECO:0000256" key="2">
    <source>
        <dbReference type="ARBA" id="ARBA00013236"/>
    </source>
</evidence>
<protein>
    <recommendedName>
        <fullName evidence="2">nicotinate phosphoribosyltransferase</fullName>
        <ecNumber evidence="2">6.3.4.21</ecNumber>
    </recommendedName>
</protein>
<dbReference type="GO" id="GO:0034355">
    <property type="term" value="P:NAD+ biosynthetic process via the salvage pathway"/>
    <property type="evidence" value="ECO:0007669"/>
    <property type="project" value="TreeGrafter"/>
</dbReference>
<evidence type="ECO:0000256" key="5">
    <source>
        <dbReference type="ARBA" id="ARBA00022642"/>
    </source>
</evidence>
<keyword evidence="8" id="KW-0328">Glycosyltransferase</keyword>
<gene>
    <name evidence="8" type="ORF">GBAR_LOCUS16284</name>
</gene>
<comment type="pathway">
    <text evidence="1">Cofactor biosynthesis; NAD(+) biosynthesis; nicotinate D-ribonucleotide from nicotinate: step 1/1.</text>
</comment>
<dbReference type="GO" id="GO:0005829">
    <property type="term" value="C:cytosol"/>
    <property type="evidence" value="ECO:0007669"/>
    <property type="project" value="TreeGrafter"/>
</dbReference>
<dbReference type="InterPro" id="IPR036068">
    <property type="entry name" value="Nicotinate_pribotase-like_C"/>
</dbReference>
<dbReference type="InterPro" id="IPR007229">
    <property type="entry name" value="Nic_PRibTrfase-Fam"/>
</dbReference>
<name>A0AA35SG69_GEOBA</name>
<comment type="caution">
    <text evidence="8">The sequence shown here is derived from an EMBL/GenBank/DDBJ whole genome shotgun (WGS) entry which is preliminary data.</text>
</comment>
<reference evidence="8" key="1">
    <citation type="submission" date="2023-03" db="EMBL/GenBank/DDBJ databases">
        <authorList>
            <person name="Steffen K."/>
            <person name="Cardenas P."/>
        </authorList>
    </citation>
    <scope>NUCLEOTIDE SEQUENCE</scope>
</reference>
<keyword evidence="8" id="KW-0808">Transferase</keyword>
<dbReference type="EMBL" id="CASHTH010002348">
    <property type="protein sequence ID" value="CAI8028578.1"/>
    <property type="molecule type" value="Genomic_DNA"/>
</dbReference>
<organism evidence="8 9">
    <name type="scientific">Geodia barretti</name>
    <name type="common">Barrett's horny sponge</name>
    <dbReference type="NCBI Taxonomy" id="519541"/>
    <lineage>
        <taxon>Eukaryota</taxon>
        <taxon>Metazoa</taxon>
        <taxon>Porifera</taxon>
        <taxon>Demospongiae</taxon>
        <taxon>Heteroscleromorpha</taxon>
        <taxon>Tetractinellida</taxon>
        <taxon>Astrophorina</taxon>
        <taxon>Geodiidae</taxon>
        <taxon>Geodia</taxon>
    </lineage>
</organism>
<dbReference type="PANTHER" id="PTHR11098:SF1">
    <property type="entry name" value="NICOTINATE PHOSPHORIBOSYLTRANSFERASE"/>
    <property type="match status" value="1"/>
</dbReference>
<evidence type="ECO:0000313" key="8">
    <source>
        <dbReference type="EMBL" id="CAI8028578.1"/>
    </source>
</evidence>
<dbReference type="SUPFAM" id="SSF51690">
    <property type="entry name" value="Nicotinate/Quinolinate PRTase C-terminal domain-like"/>
    <property type="match status" value="1"/>
</dbReference>
<evidence type="ECO:0000313" key="9">
    <source>
        <dbReference type="Proteomes" id="UP001174909"/>
    </source>
</evidence>
<keyword evidence="9" id="KW-1185">Reference proteome</keyword>
<dbReference type="PANTHER" id="PTHR11098">
    <property type="entry name" value="NICOTINATE PHOSPHORIBOSYLTRANSFERASE"/>
    <property type="match status" value="1"/>
</dbReference>
<feature type="region of interest" description="Disordered" evidence="7">
    <location>
        <begin position="79"/>
        <end position="102"/>
    </location>
</feature>
<sequence>MAKQLGDDFKIRPDSTRVQIIASGSLDEYEIDALLSSGAPLDGFGVGTAMGVSADAPYLDIVYKLTSYAGDGRVKLSANKPVLPGRKQVSARSDGDRDTATP</sequence>
<dbReference type="AlphaFoldDB" id="A0AA35SG69"/>
<keyword evidence="3" id="KW-0597">Phosphoprotein</keyword>
<feature type="compositionally biased region" description="Basic and acidic residues" evidence="7">
    <location>
        <begin position="93"/>
        <end position="102"/>
    </location>
</feature>
<dbReference type="EC" id="6.3.4.21" evidence="2"/>
<evidence type="ECO:0000256" key="3">
    <source>
        <dbReference type="ARBA" id="ARBA00022553"/>
    </source>
</evidence>
<evidence type="ECO:0000256" key="4">
    <source>
        <dbReference type="ARBA" id="ARBA00022598"/>
    </source>
</evidence>
<accession>A0AA35SG69</accession>
<dbReference type="Proteomes" id="UP001174909">
    <property type="component" value="Unassembled WGS sequence"/>
</dbReference>
<keyword evidence="4" id="KW-0436">Ligase</keyword>
<comment type="catalytic activity">
    <reaction evidence="6">
        <text>5-phospho-alpha-D-ribose 1-diphosphate + nicotinate + ATP + H2O = nicotinate beta-D-ribonucleotide + ADP + phosphate + diphosphate</text>
        <dbReference type="Rhea" id="RHEA:36163"/>
        <dbReference type="ChEBI" id="CHEBI:15377"/>
        <dbReference type="ChEBI" id="CHEBI:30616"/>
        <dbReference type="ChEBI" id="CHEBI:32544"/>
        <dbReference type="ChEBI" id="CHEBI:33019"/>
        <dbReference type="ChEBI" id="CHEBI:43474"/>
        <dbReference type="ChEBI" id="CHEBI:57502"/>
        <dbReference type="ChEBI" id="CHEBI:58017"/>
        <dbReference type="ChEBI" id="CHEBI:456216"/>
        <dbReference type="EC" id="6.3.4.21"/>
    </reaction>
</comment>
<dbReference type="GO" id="GO:0016757">
    <property type="term" value="F:glycosyltransferase activity"/>
    <property type="evidence" value="ECO:0007669"/>
    <property type="project" value="UniProtKB-KW"/>
</dbReference>
<proteinExistence type="predicted"/>
<dbReference type="Gene3D" id="3.20.140.10">
    <property type="entry name" value="nicotinate phosphoribosyltransferase"/>
    <property type="match status" value="1"/>
</dbReference>
<evidence type="ECO:0000256" key="1">
    <source>
        <dbReference type="ARBA" id="ARBA00004952"/>
    </source>
</evidence>
<evidence type="ECO:0000256" key="7">
    <source>
        <dbReference type="SAM" id="MobiDB-lite"/>
    </source>
</evidence>
<keyword evidence="5" id="KW-0662">Pyridine nucleotide biosynthesis</keyword>
<evidence type="ECO:0000256" key="6">
    <source>
        <dbReference type="ARBA" id="ARBA00048668"/>
    </source>
</evidence>